<evidence type="ECO:0000256" key="11">
    <source>
        <dbReference type="ARBA" id="ARBA00022692"/>
    </source>
</evidence>
<evidence type="ECO:0000256" key="21">
    <source>
        <dbReference type="ARBA" id="ARBA00023242"/>
    </source>
</evidence>
<evidence type="ECO:0000256" key="27">
    <source>
        <dbReference type="ARBA" id="ARBA00081437"/>
    </source>
</evidence>
<dbReference type="PROSITE" id="PS51361">
    <property type="entry name" value="TENEURIN_N"/>
    <property type="match status" value="1"/>
</dbReference>
<keyword evidence="7" id="KW-0963">Cytoplasm</keyword>
<keyword evidence="6" id="KW-1003">Cell membrane</keyword>
<dbReference type="Pfam" id="PF15636">
    <property type="entry name" value="Tox-GHH"/>
    <property type="match status" value="1"/>
</dbReference>
<comment type="caution">
    <text evidence="29">Lacks conserved residue(s) required for the propagation of feature annotation.</text>
</comment>
<dbReference type="FunFam" id="2.120.10.30:FF:000005">
    <property type="entry name" value="Teneurin transmembrane protein 4"/>
    <property type="match status" value="1"/>
</dbReference>
<feature type="domain" description="Teneurin N-terminal" evidence="33">
    <location>
        <begin position="68"/>
        <end position="312"/>
    </location>
</feature>
<evidence type="ECO:0000256" key="2">
    <source>
        <dbReference type="ARBA" id="ARBA00004162"/>
    </source>
</evidence>
<dbReference type="GO" id="GO:0005886">
    <property type="term" value="C:plasma membrane"/>
    <property type="evidence" value="ECO:0007669"/>
    <property type="project" value="UniProtKB-SubCell"/>
</dbReference>
<dbReference type="InterPro" id="IPR000742">
    <property type="entry name" value="EGF"/>
</dbReference>
<dbReference type="SUPFAM" id="SSF49464">
    <property type="entry name" value="Carboxypeptidase regulatory domain-like"/>
    <property type="match status" value="1"/>
</dbReference>
<dbReference type="InterPro" id="IPR008969">
    <property type="entry name" value="CarboxyPept-like_regulatory"/>
</dbReference>
<dbReference type="NCBIfam" id="TIGR01643">
    <property type="entry name" value="YD_repeat_2x"/>
    <property type="match status" value="3"/>
</dbReference>
<dbReference type="Proteomes" id="UP000694563">
    <property type="component" value="Chromosome 14"/>
</dbReference>
<proteinExistence type="inferred from homology"/>
<dbReference type="Pfam" id="PF24329">
    <property type="entry name" value="FN-plug_TEN1-4"/>
    <property type="match status" value="1"/>
</dbReference>
<name>A0A8C3V4D0_CATUS</name>
<evidence type="ECO:0000259" key="33">
    <source>
        <dbReference type="PROSITE" id="PS51361"/>
    </source>
</evidence>
<dbReference type="GO" id="GO:0007157">
    <property type="term" value="P:heterophilic cell-cell adhesion via plasma membrane cell adhesion molecules"/>
    <property type="evidence" value="ECO:0007669"/>
    <property type="project" value="TreeGrafter"/>
</dbReference>
<dbReference type="Gene3D" id="2.180.10.10">
    <property type="entry name" value="RHS repeat-associated core"/>
    <property type="match status" value="2"/>
</dbReference>
<feature type="disulfide bond" evidence="29">
    <location>
        <begin position="686"/>
        <end position="695"/>
    </location>
</feature>
<comment type="function">
    <text evidence="24">Induces gene transcription activation.</text>
</comment>
<comment type="function">
    <text evidence="23">Involved in neural development, regulating the establishment of proper connectivity within the nervous system. May function as a cellular signal transducer.</text>
</comment>
<keyword evidence="8" id="KW-0678">Repressor</keyword>
<evidence type="ECO:0000256" key="30">
    <source>
        <dbReference type="SAM" id="MobiDB-lite"/>
    </source>
</evidence>
<evidence type="ECO:0000256" key="13">
    <source>
        <dbReference type="ARBA" id="ARBA00022989"/>
    </source>
</evidence>
<dbReference type="InterPro" id="IPR057627">
    <property type="entry name" value="FN-plug_TEN1-4"/>
</dbReference>
<dbReference type="GO" id="GO:0016607">
    <property type="term" value="C:nuclear speck"/>
    <property type="evidence" value="ECO:0007669"/>
    <property type="project" value="UniProtKB-SubCell"/>
</dbReference>
<feature type="disulfide bond" evidence="29">
    <location>
        <begin position="557"/>
        <end position="566"/>
    </location>
</feature>
<reference evidence="34" key="3">
    <citation type="submission" date="2025-09" db="UniProtKB">
        <authorList>
            <consortium name="Ensembl"/>
        </authorList>
    </citation>
    <scope>IDENTIFICATION</scope>
</reference>
<dbReference type="PROSITE" id="PS01186">
    <property type="entry name" value="EGF_2"/>
    <property type="match status" value="5"/>
</dbReference>
<dbReference type="FunFam" id="2.120.10.30:FF:000006">
    <property type="entry name" value="Teneurin transmembrane protein 4"/>
    <property type="match status" value="1"/>
</dbReference>
<keyword evidence="10" id="KW-0165">Cleavage on pair of basic residues</keyword>
<evidence type="ECO:0000313" key="35">
    <source>
        <dbReference type="Proteomes" id="UP000694563"/>
    </source>
</evidence>
<dbReference type="FunFam" id="2.10.25.10:FF:000021">
    <property type="entry name" value="Teneurin transmembrane protein 2"/>
    <property type="match status" value="2"/>
</dbReference>
<keyword evidence="35" id="KW-1185">Reference proteome</keyword>
<feature type="transmembrane region" description="Helical" evidence="31">
    <location>
        <begin position="312"/>
        <end position="333"/>
    </location>
</feature>
<reference evidence="34" key="2">
    <citation type="submission" date="2025-08" db="UniProtKB">
        <authorList>
            <consortium name="Ensembl"/>
        </authorList>
    </citation>
    <scope>IDENTIFICATION</scope>
</reference>
<dbReference type="FunFam" id="2.10.25.10:FF:000016">
    <property type="entry name" value="Teneurin transmembrane protein 2"/>
    <property type="match status" value="1"/>
</dbReference>
<evidence type="ECO:0000256" key="7">
    <source>
        <dbReference type="ARBA" id="ARBA00022490"/>
    </source>
</evidence>
<keyword evidence="11 31" id="KW-0812">Transmembrane</keyword>
<dbReference type="GO" id="GO:0005856">
    <property type="term" value="C:cytoskeleton"/>
    <property type="evidence" value="ECO:0007669"/>
    <property type="project" value="UniProtKB-SubCell"/>
</dbReference>
<dbReference type="GO" id="GO:0005783">
    <property type="term" value="C:endoplasmic reticulum"/>
    <property type="evidence" value="ECO:0007669"/>
    <property type="project" value="UniProtKB-ARBA"/>
</dbReference>
<evidence type="ECO:0000256" key="3">
    <source>
        <dbReference type="ARBA" id="ARBA00004245"/>
    </source>
</evidence>
<sequence>SKSKPMVSTLSLSSMINQIFYMLFSKFPIGKFATLFLGKKHTEINLELLPSWQNVRKYLCLQMLISGHSYPLEVGSDVDTETEGGASPEHALRMWMRGIKSEHSSCLSSRANSALSLTDTDHERKSDGENGNKEMHLMYSIAVAICSKLAFSASLIFLFFFLFCSLLLFFFFSPSFLPHNQFTFRPLPPPPPPPHACTCSRKPPPSADSLQRRSMTTRSQPSPAAPTPPTSTQDSVHLHNSWVLNSNIPLETRHFLFKHGSGSSAIFSAASQNYPLTSNTVYSPPPRPLPRSTFSRPAFTFNKPYRCCNWKCTALSATAITVTLALLLAYVIVFQKGRAIDTGEVEIGAQVMQTIPPGLFWRFQITIHHPVYLKFNISLAKDSLLGIYGRRNIPPTHTQFDFVKLMDGKQLIKQEPKNSEESQQAPRNLILTSLQETGFIEYMDQGAWHMAFYNDGKKVEQVFVLTTAIEILDDCSTNCNGNGECISGHCHCFPGFLGPDCAKDSCPVLCSGNGEYEKGHCVCRNGWKGAECDVPEEQCIDPTCFGHGTCIMGVCICVPGYKGEICEEEDCLDPMCSGHGVCVQGECHCSTGWGGVNCESALPVCQEQCSGHGTFLLDTGLCSCEPQWTGPDCSTELCTLDCGSHGVCSRGICQCEEGWVGPSCEERTCHSHCAEHGQCKDGKCECSPGWEGDHCTIGRQCSLNYGCPGLCYGNGRCTLDQNGWHCVCQVGWSGSGCNVVMEMVCADNLDNDGDGLTDCVDPDCCQQSNCYSSPLCQGSPDPLDLIHHSQPPFSQHPPRLFYDRIRFLIGKESTHVIPGDVSFESRRACVIRGQVVAVDGTPLVGVNVSFLHHNEYGYTISRQDGSFDLVAVGGISVTLVFDRSPFIPEKRTLWLPWNRFVIVDKVVMQRTESDTPSCDISSFISPNPIVLPSPLTAFGGFCPERGTVIPELQVVQEEIAIPSSFVKLSYLSSRTPGYKTLLRIILTHSSIPSGMAKVHLIVAVEGRLLQKWFPAAANLVYTFSWNKTDIYGQKVSGLAEAMVSVGYEYETCPDFILWEKRTVILQGFEMDASNLGGWSINKHHVLNPQSGIVHKGNGENMFISQQPPVISTVMGNGHQRSVSCSSCNGLALNSKLFAPVALASGPDGSVYIGDFNYVRRIFPSGNSVGILELRNRDTRHSTSPAHKYYLAVDPVSESLYLSDTNTRKVYKAKSLTETKDLAKNADVVAGTGDQCLPFDQSHCGDGGKASEASLNSPRGITVDKHGFIYFVDGTMIRKIDENGVITTIIGSNGLTSTQPLSCDSGMDITQVRLEWPTDLTVNPLDNSLYVLDNNIVLQISENRRVRIIAGRPIHCQVPGIDHFLVSKVAIHSTLESARAIAVSHSGILYIAETDERKINRIQQVTTNGEISIIAGAPSDCDCKIDPNCDCFSGDGGYAKDAKLKAPSSLAVSPNDTLYVADLGNVRIRAVSRNKAHLSDANLYEIASPADQELYQFTINGTHLHTLNLITRDYIYNFSYSGEGDVGTITSSNGNSVHIRRDTSGLPLWVVVPGGQVYWLTISSNGVLKRVYAQGYNLALMTYPGNTGLLATKSDENGWTTVYEYDSDGHLTNATFPTGEVSSFHSDAEKLIRVELDTSNRENVITATNFSATSTIYTLKQDNTQNIYRISPDGSLRVTFASGMEITLNTEPHILAGVVSPTLGKCNISLPGEHNSNLIEWRQRREQTKGNISTFERRLRTHNRNLLSIDFDHVTRTGKIYDDHRKFTLRIMYDQTGRPILWSPISKYNEVNITYSHSGLVTYIQRGTWTEKMEYDPSGNIISRTWADGKIWSYTYLEKSVMLLLHSQRRYIFEYDQSESLQSVTMPSMVRHALQTMLSVGYYRNIYTPPDSGAAFIQDLARDGRLLQTLYPGTGRRVLYKYTKQSRLSEILYDTTQVTFTYEESSGVIKTIHLMHDGFICTIRYRQTGPLIGRQIFRFSEEGLVNARFDYSYNNFRVTSMQAMINETPLPIDLYRYVDVSGRTEQFGKFSVINYDLNQVITTTVMKHTKIFSANGQVIEVQYEILKSIAYWMTIQYDNMGRMVICDIRVGVDANITRYFYEYDADGQLQTVSVNDKTQWRYSYDLNGNINLLSHGNSARLTPLRYDLRDRITRLGEIQYKMDEDGFLRQRGNEIFEYNSNGLLNKAYNKMSGWTVQYCYDGLGRRVASKSSLGQHLQFFYADLSNPIRVTHLYNHTSSEITSLYYDLQGHLIAMELSSGEEYYVACDNTGTPLAVFSSRGQVIKEILYTPYGEIYQDTNPDFEVIIGFHGGLYDSLTKLVHLGQRDYDVIAGRWTTPNHHIWKHLNDVPQPFNLYSFENNYPVGKIQDVAKYTTDIGSWLELFGFQLHNVLPGFPKPEIEALGTTYELLQLQTKTQEWDPGKVSKHSLQLLLCSEGVKQLRFAAAPSVFGKGIKFAIKDGIVTADIIGVANEDSRRIAAILNNAHYLENLHFTIDGRDTHYFIKLGSLEEDLALIGSTGGRRILENGVNVTVSQMTSVINGRTRRFADIQLQHGALCFNVRYGTTVEEEKNHVLEIARQRAVAQAWTKEQRRLQEGEEGIRAWTDGEKQQLLSTGRVQGYDGYFVLSVEQYLELSDSANNIHFMRQSEIGRR</sequence>
<keyword evidence="18" id="KW-0804">Transcription</keyword>
<dbReference type="InterPro" id="IPR057629">
    <property type="entry name" value="Teneurin1-4_GBD"/>
</dbReference>
<evidence type="ECO:0000256" key="25">
    <source>
        <dbReference type="ARBA" id="ARBA00068164"/>
    </source>
</evidence>
<dbReference type="PROSITE" id="PS00022">
    <property type="entry name" value="EGF_1"/>
    <property type="match status" value="5"/>
</dbReference>
<dbReference type="Pfam" id="PF23093">
    <property type="entry name" value="GBD_Tenm3"/>
    <property type="match status" value="1"/>
</dbReference>
<dbReference type="InterPro" id="IPR011042">
    <property type="entry name" value="6-blade_b-propeller_TolB-like"/>
</dbReference>
<feature type="domain" description="EGF-like" evidence="32">
    <location>
        <begin position="665"/>
        <end position="696"/>
    </location>
</feature>
<evidence type="ECO:0000256" key="8">
    <source>
        <dbReference type="ARBA" id="ARBA00022491"/>
    </source>
</evidence>
<dbReference type="SMART" id="SM00181">
    <property type="entry name" value="EGF"/>
    <property type="match status" value="8"/>
</dbReference>
<evidence type="ECO:0000256" key="6">
    <source>
        <dbReference type="ARBA" id="ARBA00022475"/>
    </source>
</evidence>
<evidence type="ECO:0000256" key="9">
    <source>
        <dbReference type="ARBA" id="ARBA00022536"/>
    </source>
</evidence>
<dbReference type="GO" id="GO:0050839">
    <property type="term" value="F:cell adhesion molecule binding"/>
    <property type="evidence" value="ECO:0007669"/>
    <property type="project" value="TreeGrafter"/>
</dbReference>
<evidence type="ECO:0000259" key="32">
    <source>
        <dbReference type="PROSITE" id="PS50026"/>
    </source>
</evidence>
<evidence type="ECO:0000256" key="31">
    <source>
        <dbReference type="SAM" id="Phobius"/>
    </source>
</evidence>
<dbReference type="Ensembl" id="ENSCUST00005024126.1">
    <property type="protein sequence ID" value="ENSCUSP00005023293.1"/>
    <property type="gene ID" value="ENSCUSG00005009907.1"/>
</dbReference>
<keyword evidence="12" id="KW-0677">Repeat</keyword>
<comment type="subcellular location">
    <subcellularLocation>
        <location evidence="2">Cell membrane</location>
        <topology evidence="2">Single-pass membrane protein</topology>
    </subcellularLocation>
    <subcellularLocation>
        <location evidence="3">Cytoplasm</location>
        <location evidence="3">Cytoskeleton</location>
    </subcellularLocation>
    <subcellularLocation>
        <location evidence="1">Nucleus matrix</location>
    </subcellularLocation>
    <subcellularLocation>
        <location evidence="4">Nucleus speckle</location>
    </subcellularLocation>
</comment>
<dbReference type="Pfam" id="PF25024">
    <property type="entry name" value="EGF_TEN"/>
    <property type="match status" value="1"/>
</dbReference>
<evidence type="ECO:0000313" key="34">
    <source>
        <dbReference type="Ensembl" id="ENSCUSP00005023293.1"/>
    </source>
</evidence>
<dbReference type="GO" id="GO:0046982">
    <property type="term" value="F:protein heterodimerization activity"/>
    <property type="evidence" value="ECO:0007669"/>
    <property type="project" value="TreeGrafter"/>
</dbReference>
<evidence type="ECO:0000256" key="28">
    <source>
        <dbReference type="ARBA" id="ARBA00083965"/>
    </source>
</evidence>
<keyword evidence="14" id="KW-0805">Transcription regulation</keyword>
<feature type="domain" description="EGF-like" evidence="32">
    <location>
        <begin position="703"/>
        <end position="738"/>
    </location>
</feature>
<evidence type="ECO:0000256" key="22">
    <source>
        <dbReference type="ARBA" id="ARBA00023320"/>
    </source>
</evidence>
<dbReference type="InterPro" id="IPR006530">
    <property type="entry name" value="YD"/>
</dbReference>
<evidence type="ECO:0000256" key="20">
    <source>
        <dbReference type="ARBA" id="ARBA00023212"/>
    </source>
</evidence>
<evidence type="ECO:0000256" key="1">
    <source>
        <dbReference type="ARBA" id="ARBA00004109"/>
    </source>
</evidence>
<evidence type="ECO:0000256" key="17">
    <source>
        <dbReference type="ARBA" id="ARBA00023157"/>
    </source>
</evidence>
<gene>
    <name evidence="34" type="primary">TENM1</name>
</gene>
<dbReference type="GO" id="GO:0042803">
    <property type="term" value="F:protein homodimerization activity"/>
    <property type="evidence" value="ECO:0007669"/>
    <property type="project" value="TreeGrafter"/>
</dbReference>
<keyword evidence="13 31" id="KW-1133">Transmembrane helix</keyword>
<feature type="transmembrane region" description="Helical" evidence="31">
    <location>
        <begin position="149"/>
        <end position="172"/>
    </location>
</feature>
<keyword evidence="22" id="KW-0527">Neuropeptide</keyword>
<dbReference type="InterPro" id="IPR051216">
    <property type="entry name" value="Teneurin"/>
</dbReference>
<comment type="similarity">
    <text evidence="5">Belongs to the tenascin family. Teneurin subfamily.</text>
</comment>
<evidence type="ECO:0000256" key="14">
    <source>
        <dbReference type="ARBA" id="ARBA00023015"/>
    </source>
</evidence>
<feature type="domain" description="EGF-like" evidence="32">
    <location>
        <begin position="535"/>
        <end position="567"/>
    </location>
</feature>
<dbReference type="InterPro" id="IPR056820">
    <property type="entry name" value="TEN_TTR-like"/>
</dbReference>
<accession>A0A8C3V4D0</accession>
<dbReference type="GO" id="GO:0016363">
    <property type="term" value="C:nuclear matrix"/>
    <property type="evidence" value="ECO:0007669"/>
    <property type="project" value="UniProtKB-SubCell"/>
</dbReference>
<feature type="disulfide bond" evidence="29">
    <location>
        <begin position="669"/>
        <end position="679"/>
    </location>
</feature>
<dbReference type="Gene3D" id="2.120.10.30">
    <property type="entry name" value="TolB, C-terminal domain"/>
    <property type="match status" value="2"/>
</dbReference>
<dbReference type="GO" id="GO:0005794">
    <property type="term" value="C:Golgi apparatus"/>
    <property type="evidence" value="ECO:0007669"/>
    <property type="project" value="UniProtKB-ARBA"/>
</dbReference>
<keyword evidence="15" id="KW-0346">Stress response</keyword>
<feature type="disulfide bond" evidence="29">
    <location>
        <begin position="707"/>
        <end position="717"/>
    </location>
</feature>
<dbReference type="GO" id="GO:0007218">
    <property type="term" value="P:neuropeptide signaling pathway"/>
    <property type="evidence" value="ECO:0007669"/>
    <property type="project" value="UniProtKB-KW"/>
</dbReference>
<dbReference type="PROSITE" id="PS50026">
    <property type="entry name" value="EGF_3"/>
    <property type="match status" value="3"/>
</dbReference>
<dbReference type="InterPro" id="IPR056822">
    <property type="entry name" value="TEN_NHL"/>
</dbReference>
<dbReference type="InterPro" id="IPR028916">
    <property type="entry name" value="Tox-GHH_dom"/>
</dbReference>
<dbReference type="FunFam" id="2.10.25.10:FF:000013">
    <property type="entry name" value="Teneurin transmembrane protein 4"/>
    <property type="match status" value="1"/>
</dbReference>
<dbReference type="PANTHER" id="PTHR11219:SF7">
    <property type="entry name" value="TENEURIN-1"/>
    <property type="match status" value="1"/>
</dbReference>
<feature type="region of interest" description="Disordered" evidence="30">
    <location>
        <begin position="193"/>
        <end position="235"/>
    </location>
</feature>
<evidence type="ECO:0000256" key="26">
    <source>
        <dbReference type="ARBA" id="ARBA00077043"/>
    </source>
</evidence>
<evidence type="ECO:0000256" key="29">
    <source>
        <dbReference type="PROSITE-ProRule" id="PRU00076"/>
    </source>
</evidence>
<evidence type="ECO:0000256" key="10">
    <source>
        <dbReference type="ARBA" id="ARBA00022685"/>
    </source>
</evidence>
<dbReference type="Gene3D" id="2.10.25.10">
    <property type="entry name" value="Laminin"/>
    <property type="match status" value="6"/>
</dbReference>
<reference evidence="34" key="1">
    <citation type="submission" date="2020-10" db="EMBL/GenBank/DDBJ databases">
        <title>Catharus ustulatus (Swainson's thrush) genome, bCatUst1, primary haplotype v2.</title>
        <authorList>
            <person name="Delmore K."/>
            <person name="Vafadar M."/>
            <person name="Formenti G."/>
            <person name="Chow W."/>
            <person name="Pelan S."/>
            <person name="Howe K."/>
            <person name="Rhie A."/>
            <person name="Mountcastle J."/>
            <person name="Haase B."/>
            <person name="Fedrigo O."/>
            <person name="Jarvis E.D."/>
        </authorList>
    </citation>
    <scope>NUCLEOTIDE SEQUENCE [LARGE SCALE GENOMIC DNA]</scope>
</reference>
<evidence type="ECO:0000256" key="5">
    <source>
        <dbReference type="ARBA" id="ARBA00009385"/>
    </source>
</evidence>
<dbReference type="CDD" id="cd00054">
    <property type="entry name" value="EGF_CA"/>
    <property type="match status" value="1"/>
</dbReference>
<dbReference type="Pfam" id="PF25020">
    <property type="entry name" value="TTR_TEN1-4"/>
    <property type="match status" value="1"/>
</dbReference>
<evidence type="ECO:0000256" key="15">
    <source>
        <dbReference type="ARBA" id="ARBA00023016"/>
    </source>
</evidence>
<evidence type="ECO:0000256" key="24">
    <source>
        <dbReference type="ARBA" id="ARBA00057184"/>
    </source>
</evidence>
<evidence type="ECO:0000256" key="23">
    <source>
        <dbReference type="ARBA" id="ARBA00053699"/>
    </source>
</evidence>
<protein>
    <recommendedName>
        <fullName evidence="25">Teneurin-1</fullName>
    </recommendedName>
    <alternativeName>
        <fullName evidence="27">Protein Odd Oz/ten-m homolog 1</fullName>
    </alternativeName>
    <alternativeName>
        <fullName evidence="26">Tenascin-M1</fullName>
    </alternativeName>
    <alternativeName>
        <fullName evidence="28">Teneurin transmembrane protein 1</fullName>
    </alternativeName>
</protein>
<dbReference type="SUPFAM" id="SSF101898">
    <property type="entry name" value="NHL repeat"/>
    <property type="match status" value="2"/>
</dbReference>
<keyword evidence="17 29" id="KW-1015">Disulfide bond</keyword>
<dbReference type="InterPro" id="IPR009471">
    <property type="entry name" value="Ten_N"/>
</dbReference>
<organism evidence="34 35">
    <name type="scientific">Catharus ustulatus</name>
    <name type="common">Russet-backed thrush</name>
    <name type="synonym">Hylocichla ustulatus</name>
    <dbReference type="NCBI Taxonomy" id="91951"/>
    <lineage>
        <taxon>Eukaryota</taxon>
        <taxon>Metazoa</taxon>
        <taxon>Chordata</taxon>
        <taxon>Craniata</taxon>
        <taxon>Vertebrata</taxon>
        <taxon>Euteleostomi</taxon>
        <taxon>Archelosauria</taxon>
        <taxon>Archosauria</taxon>
        <taxon>Dinosauria</taxon>
        <taxon>Saurischia</taxon>
        <taxon>Theropoda</taxon>
        <taxon>Coelurosauria</taxon>
        <taxon>Aves</taxon>
        <taxon>Neognathae</taxon>
        <taxon>Neoaves</taxon>
        <taxon>Telluraves</taxon>
        <taxon>Australaves</taxon>
        <taxon>Passeriformes</taxon>
        <taxon>Turdidae</taxon>
        <taxon>Catharus</taxon>
    </lineage>
</organism>
<dbReference type="Pfam" id="PF06484">
    <property type="entry name" value="Ten_N"/>
    <property type="match status" value="2"/>
</dbReference>
<dbReference type="FunFam" id="2.10.25.10:FF:000169">
    <property type="entry name" value="teneurin-1 isoform X1"/>
    <property type="match status" value="1"/>
</dbReference>
<keyword evidence="9 29" id="KW-0245">EGF-like domain</keyword>
<dbReference type="InterPro" id="IPR056823">
    <property type="entry name" value="TEN-like_YD-shell"/>
</dbReference>
<keyword evidence="20" id="KW-0206">Cytoskeleton</keyword>
<evidence type="ECO:0000256" key="19">
    <source>
        <dbReference type="ARBA" id="ARBA00023180"/>
    </source>
</evidence>
<keyword evidence="16 31" id="KW-0472">Membrane</keyword>
<dbReference type="Gene3D" id="2.60.120.260">
    <property type="entry name" value="Galactose-binding domain-like"/>
    <property type="match status" value="1"/>
</dbReference>
<dbReference type="Pfam" id="PF23538">
    <property type="entry name" value="Teneurin_ABD"/>
    <property type="match status" value="1"/>
</dbReference>
<keyword evidence="19" id="KW-0325">Glycoprotein</keyword>
<evidence type="ECO:0000256" key="12">
    <source>
        <dbReference type="ARBA" id="ARBA00022737"/>
    </source>
</evidence>
<evidence type="ECO:0000256" key="16">
    <source>
        <dbReference type="ARBA" id="ARBA00023136"/>
    </source>
</evidence>
<dbReference type="GO" id="GO:0043005">
    <property type="term" value="C:neuron projection"/>
    <property type="evidence" value="ECO:0007669"/>
    <property type="project" value="TreeGrafter"/>
</dbReference>
<evidence type="ECO:0000256" key="18">
    <source>
        <dbReference type="ARBA" id="ARBA00023163"/>
    </source>
</evidence>
<feature type="disulfide bond" evidence="29">
    <location>
        <begin position="728"/>
        <end position="737"/>
    </location>
</feature>
<dbReference type="Pfam" id="PF25023">
    <property type="entry name" value="TEN_YD-shell"/>
    <property type="match status" value="1"/>
</dbReference>
<dbReference type="Pfam" id="PF25021">
    <property type="entry name" value="TEN_NHL"/>
    <property type="match status" value="1"/>
</dbReference>
<dbReference type="PANTHER" id="PTHR11219">
    <property type="entry name" value="TENEURIN AND N-ACETYLGLUCOSAMINE-1-PHOSPHODIESTER ALPHA-N-ACETYLGLUCOSAMINIDASE"/>
    <property type="match status" value="1"/>
</dbReference>
<dbReference type="GO" id="GO:0048666">
    <property type="term" value="P:neuron development"/>
    <property type="evidence" value="ECO:0007669"/>
    <property type="project" value="TreeGrafter"/>
</dbReference>
<evidence type="ECO:0000256" key="4">
    <source>
        <dbReference type="ARBA" id="ARBA00004324"/>
    </source>
</evidence>
<keyword evidence="21" id="KW-0539">Nucleus</keyword>
<dbReference type="FunFam" id="2.180.10.10:FF:000019">
    <property type="entry name" value="Teneurin transmembrane protein 1"/>
    <property type="match status" value="1"/>
</dbReference>